<reference evidence="1 2" key="1">
    <citation type="journal article" date="2008" name="Genome Biol.">
        <title>The genome sequence of the model ascomycete fungus Podospora anserina.</title>
        <authorList>
            <person name="Espagne E."/>
            <person name="Lespinet O."/>
            <person name="Malagnac F."/>
            <person name="Da Silva C."/>
            <person name="Jaillon O."/>
            <person name="Porcel B.M."/>
            <person name="Couloux A."/>
            <person name="Aury J.-M."/>
            <person name="Segurens B."/>
            <person name="Poulain J."/>
            <person name="Anthouard V."/>
            <person name="Grossetete S."/>
            <person name="Khalili H."/>
            <person name="Coppin E."/>
            <person name="Dequard-Chablat M."/>
            <person name="Picard M."/>
            <person name="Contamine V."/>
            <person name="Arnaise S."/>
            <person name="Bourdais A."/>
            <person name="Berteaux-Lecellier V."/>
            <person name="Gautheret D."/>
            <person name="de Vries R.P."/>
            <person name="Battaglia E."/>
            <person name="Coutinho P.M."/>
            <person name="Danchin E.G.J."/>
            <person name="Henrissat B."/>
            <person name="El Khoury R."/>
            <person name="Sainsard-Chanet A."/>
            <person name="Boivin A."/>
            <person name="Pinan-Lucarre B."/>
            <person name="Sellem C.H."/>
            <person name="Debuchy R."/>
            <person name="Wincker P."/>
            <person name="Weissenbach J."/>
            <person name="Silar P."/>
        </authorList>
    </citation>
    <scope>NUCLEOTIDE SEQUENCE [LARGE SCALE GENOMIC DNA]</scope>
    <source>
        <strain evidence="2">S / ATCC MYA-4624 / DSM 980 / FGSC 10383</strain>
    </source>
</reference>
<dbReference type="InParanoid" id="A0A090CJY7"/>
<evidence type="ECO:0000313" key="2">
    <source>
        <dbReference type="Proteomes" id="UP000001197"/>
    </source>
</evidence>
<organism evidence="1 2">
    <name type="scientific">Podospora anserina (strain S / ATCC MYA-4624 / DSM 980 / FGSC 10383)</name>
    <name type="common">Pleurage anserina</name>
    <dbReference type="NCBI Taxonomy" id="515849"/>
    <lineage>
        <taxon>Eukaryota</taxon>
        <taxon>Fungi</taxon>
        <taxon>Dikarya</taxon>
        <taxon>Ascomycota</taxon>
        <taxon>Pezizomycotina</taxon>
        <taxon>Sordariomycetes</taxon>
        <taxon>Sordariomycetidae</taxon>
        <taxon>Sordariales</taxon>
        <taxon>Podosporaceae</taxon>
        <taxon>Podospora</taxon>
        <taxon>Podospora anserina</taxon>
    </lineage>
</organism>
<evidence type="ECO:0000313" key="1">
    <source>
        <dbReference type="EMBL" id="CDP28530.1"/>
    </source>
</evidence>
<proteinExistence type="predicted"/>
<reference evidence="2" key="2">
    <citation type="journal article" date="2014" name="Genetics">
        <title>Maintaining two mating types: Structure of the mating type locus and its role in heterokaryosis in Podospora anserina.</title>
        <authorList>
            <person name="Grognet P."/>
            <person name="Bidard F."/>
            <person name="Kuchly C."/>
            <person name="Tong L.C.H."/>
            <person name="Coppin E."/>
            <person name="Benkhali J.A."/>
            <person name="Couloux A."/>
            <person name="Wincker P."/>
            <person name="Debuchy R."/>
            <person name="Silar P."/>
        </authorList>
    </citation>
    <scope>GENOME REANNOTATION</scope>
    <source>
        <strain evidence="2">S / ATCC MYA-4624 / DSM 980 / FGSC 10383</strain>
    </source>
</reference>
<sequence>MFCSLGGSGIQLDHNNALKELLAWDRCGNCNAGSSEQTNHSIPRTTWEDLVDPSKLLLAFSDPGSTDSIRSRSATDQTNTITATLRDGDGHTAAEAAFTSLAKDLDKQCNITTADTLQTFAPEDHLDQRTDAGNTVSEELTTNMPTEYEFWTWDEQRQSRLSTAQWKHSVVLIRCITRILTVYLQKGTP</sequence>
<dbReference type="Proteomes" id="UP000001197">
    <property type="component" value="Chromosome 4"/>
</dbReference>
<keyword evidence="2" id="KW-1185">Reference proteome</keyword>
<protein>
    <submittedName>
        <fullName evidence="1">Uncharacterized protein</fullName>
    </submittedName>
</protein>
<accession>A0A090CJY7</accession>
<name>A0A090CJY7_PODAN</name>
<dbReference type="EMBL" id="FO904939">
    <property type="protein sequence ID" value="CDP28530.1"/>
    <property type="molecule type" value="Genomic_DNA"/>
</dbReference>
<dbReference type="AlphaFoldDB" id="A0A090CJY7"/>